<sequence>MVTKAQLKRHAEEVARQRSGFADPTIISSTVRLRAKPITGDDIFGPQASAPTPAPPVDDEAFYPKVSVSPPPSATSLPHVIPPHSIEGDDFPPDPVEHLCALSKVPKLPDHLSIETSDVG</sequence>
<dbReference type="Proteomes" id="UP000886501">
    <property type="component" value="Unassembled WGS sequence"/>
</dbReference>
<comment type="caution">
    <text evidence="1">The sequence shown here is derived from an EMBL/GenBank/DDBJ whole genome shotgun (WGS) entry which is preliminary data.</text>
</comment>
<accession>A0ACB6Z2J9</accession>
<evidence type="ECO:0000313" key="2">
    <source>
        <dbReference type="Proteomes" id="UP000886501"/>
    </source>
</evidence>
<keyword evidence="2" id="KW-1185">Reference proteome</keyword>
<name>A0ACB6Z2J9_THEGA</name>
<reference evidence="1" key="2">
    <citation type="journal article" date="2020" name="Nat. Commun.">
        <title>Large-scale genome sequencing of mycorrhizal fungi provides insights into the early evolution of symbiotic traits.</title>
        <authorList>
            <person name="Miyauchi S."/>
            <person name="Kiss E."/>
            <person name="Kuo A."/>
            <person name="Drula E."/>
            <person name="Kohler A."/>
            <person name="Sanchez-Garcia M."/>
            <person name="Morin E."/>
            <person name="Andreopoulos B."/>
            <person name="Barry K.W."/>
            <person name="Bonito G."/>
            <person name="Buee M."/>
            <person name="Carver A."/>
            <person name="Chen C."/>
            <person name="Cichocki N."/>
            <person name="Clum A."/>
            <person name="Culley D."/>
            <person name="Crous P.W."/>
            <person name="Fauchery L."/>
            <person name="Girlanda M."/>
            <person name="Hayes R.D."/>
            <person name="Keri Z."/>
            <person name="LaButti K."/>
            <person name="Lipzen A."/>
            <person name="Lombard V."/>
            <person name="Magnuson J."/>
            <person name="Maillard F."/>
            <person name="Murat C."/>
            <person name="Nolan M."/>
            <person name="Ohm R.A."/>
            <person name="Pangilinan J."/>
            <person name="Pereira M.F."/>
            <person name="Perotto S."/>
            <person name="Peter M."/>
            <person name="Pfister S."/>
            <person name="Riley R."/>
            <person name="Sitrit Y."/>
            <person name="Stielow J.B."/>
            <person name="Szollosi G."/>
            <person name="Zifcakova L."/>
            <person name="Stursova M."/>
            <person name="Spatafora J.W."/>
            <person name="Tedersoo L."/>
            <person name="Vaario L.M."/>
            <person name="Yamada A."/>
            <person name="Yan M."/>
            <person name="Wang P."/>
            <person name="Xu J."/>
            <person name="Bruns T."/>
            <person name="Baldrian P."/>
            <person name="Vilgalys R."/>
            <person name="Dunand C."/>
            <person name="Henrissat B."/>
            <person name="Grigoriev I.V."/>
            <person name="Hibbett D."/>
            <person name="Nagy L.G."/>
            <person name="Martin F.M."/>
        </authorList>
    </citation>
    <scope>NUCLEOTIDE SEQUENCE</scope>
    <source>
        <strain evidence="1">P2</strain>
    </source>
</reference>
<organism evidence="1 2">
    <name type="scientific">Thelephora ganbajun</name>
    <name type="common">Ganba fungus</name>
    <dbReference type="NCBI Taxonomy" id="370292"/>
    <lineage>
        <taxon>Eukaryota</taxon>
        <taxon>Fungi</taxon>
        <taxon>Dikarya</taxon>
        <taxon>Basidiomycota</taxon>
        <taxon>Agaricomycotina</taxon>
        <taxon>Agaricomycetes</taxon>
        <taxon>Thelephorales</taxon>
        <taxon>Thelephoraceae</taxon>
        <taxon>Thelephora</taxon>
    </lineage>
</organism>
<reference evidence="1" key="1">
    <citation type="submission" date="2019-10" db="EMBL/GenBank/DDBJ databases">
        <authorList>
            <consortium name="DOE Joint Genome Institute"/>
            <person name="Kuo A."/>
            <person name="Miyauchi S."/>
            <person name="Kiss E."/>
            <person name="Drula E."/>
            <person name="Kohler A."/>
            <person name="Sanchez-Garcia M."/>
            <person name="Andreopoulos B."/>
            <person name="Barry K.W."/>
            <person name="Bonito G."/>
            <person name="Buee M."/>
            <person name="Carver A."/>
            <person name="Chen C."/>
            <person name="Cichocki N."/>
            <person name="Clum A."/>
            <person name="Culley D."/>
            <person name="Crous P.W."/>
            <person name="Fauchery L."/>
            <person name="Girlanda M."/>
            <person name="Hayes R."/>
            <person name="Keri Z."/>
            <person name="Labutti K."/>
            <person name="Lipzen A."/>
            <person name="Lombard V."/>
            <person name="Magnuson J."/>
            <person name="Maillard F."/>
            <person name="Morin E."/>
            <person name="Murat C."/>
            <person name="Nolan M."/>
            <person name="Ohm R."/>
            <person name="Pangilinan J."/>
            <person name="Pereira M."/>
            <person name="Perotto S."/>
            <person name="Peter M."/>
            <person name="Riley R."/>
            <person name="Sitrit Y."/>
            <person name="Stielow B."/>
            <person name="Szollosi G."/>
            <person name="Zifcakova L."/>
            <person name="Stursova M."/>
            <person name="Spatafora J.W."/>
            <person name="Tedersoo L."/>
            <person name="Vaario L.-M."/>
            <person name="Yamada A."/>
            <person name="Yan M."/>
            <person name="Wang P."/>
            <person name="Xu J."/>
            <person name="Bruns T."/>
            <person name="Baldrian P."/>
            <person name="Vilgalys R."/>
            <person name="Henrissat B."/>
            <person name="Grigoriev I.V."/>
            <person name="Hibbett D."/>
            <person name="Nagy L.G."/>
            <person name="Martin F.M."/>
        </authorList>
    </citation>
    <scope>NUCLEOTIDE SEQUENCE</scope>
    <source>
        <strain evidence="1">P2</strain>
    </source>
</reference>
<protein>
    <submittedName>
        <fullName evidence="1">Uncharacterized protein</fullName>
    </submittedName>
</protein>
<dbReference type="EMBL" id="MU118174">
    <property type="protein sequence ID" value="KAF9643930.1"/>
    <property type="molecule type" value="Genomic_DNA"/>
</dbReference>
<gene>
    <name evidence="1" type="ORF">BDM02DRAFT_3122709</name>
</gene>
<proteinExistence type="predicted"/>
<evidence type="ECO:0000313" key="1">
    <source>
        <dbReference type="EMBL" id="KAF9643930.1"/>
    </source>
</evidence>